<protein>
    <submittedName>
        <fullName evidence="1">Uncharacterized protein</fullName>
    </submittedName>
</protein>
<name>A0A514DBS8_9VIRU</name>
<accession>A0A514DBS8</accession>
<sequence>MSSRFVIGSLNEGSIATWVGDESSAIISPIITAANRHDLVDEQTDFNRPNFKVNHTAYDGNGAGINAYFPETEHFRATRYTNWIPSDISIGSNGASGLGTGHLTVLDRDSYVPYYPGCMDFSVASYHATLLASKTNPGRPEVSLPSEVVDTLGGLKDLPSNLYQSGKRAIKAGRETNPARGFGHGATVNFGILPLVSDVLKLSRLSELADKRAIELSNLARKGGSRVKKVLFKGTATDIQTSGFHDLGLEYFPGSVLTSTTSALVWGTTHWIPESDAFHFVNEQGQVNRKLITGLLTGVSAYKDKIGYLRDAWELVPWSWAADWCGNFGDYLDAHANSSIATFGPCFIMLQMTTHRSLRTSAGTISLTSVSKERSIGSPSLVLRAPFLSPHKMSILTEIAGRHGSRGKPRRAFGGDGGD</sequence>
<organism evidence="1">
    <name type="scientific">Leviviridae sp</name>
    <dbReference type="NCBI Taxonomy" id="2027243"/>
    <lineage>
        <taxon>Viruses</taxon>
        <taxon>Riboviria</taxon>
        <taxon>Orthornavirae</taxon>
        <taxon>Lenarviricota</taxon>
        <taxon>Leviviricetes</taxon>
        <taxon>Norzivirales</taxon>
        <taxon>Fiersviridae</taxon>
    </lineage>
</organism>
<gene>
    <name evidence="1" type="ORF">H3Bulk40551_000003</name>
</gene>
<dbReference type="EMBL" id="MN035981">
    <property type="protein sequence ID" value="QDH91068.1"/>
    <property type="molecule type" value="Genomic_RNA"/>
</dbReference>
<evidence type="ECO:0000313" key="1">
    <source>
        <dbReference type="EMBL" id="QDH91068.1"/>
    </source>
</evidence>
<proteinExistence type="predicted"/>
<reference evidence="1" key="1">
    <citation type="submission" date="2019-05" db="EMBL/GenBank/DDBJ databases">
        <title>Metatranscriptomic reconstruction reveals RNA viruses with the potential to shape carbon cycling in soil.</title>
        <authorList>
            <person name="Starr E.P."/>
            <person name="Nuccio E."/>
            <person name="Pett-Ridge J."/>
            <person name="Banfield J.F."/>
            <person name="Firestone M.K."/>
        </authorList>
    </citation>
    <scope>NUCLEOTIDE SEQUENCE</scope>
    <source>
        <strain evidence="1">H3_Bulk_40_scaffold_551</strain>
    </source>
</reference>